<evidence type="ECO:0000313" key="2">
    <source>
        <dbReference type="Proteomes" id="UP000255103"/>
    </source>
</evidence>
<name>A0A377JX48_9HELI</name>
<dbReference type="RefSeq" id="WP_115722440.1">
    <property type="nucleotide sequence ID" value="NZ_UGHX01000002.1"/>
</dbReference>
<dbReference type="AlphaFoldDB" id="A0A377JX48"/>
<dbReference type="Proteomes" id="UP000255103">
    <property type="component" value="Unassembled WGS sequence"/>
</dbReference>
<proteinExistence type="predicted"/>
<sequence length="195" mass="22711">MIVEDILVKIRSRLKDEDYNDLRFSDDEIIDNLNNALSYLIGTYDFNLQTKITELSPLHKGIKIPFLLKIKKAYFNNKLLNTRTNTQKQESEPISLFIQGETISITPFREGELKLIYNEFIPLKSPEDEIPLPFFVASFLVYGTLCNILEVNTQDENYNKIGFFSQLKKMEENNIVASLNRIYCNEKLQSKVIMI</sequence>
<evidence type="ECO:0000313" key="1">
    <source>
        <dbReference type="EMBL" id="STP14266.1"/>
    </source>
</evidence>
<accession>A0A377JX48</accession>
<reference evidence="1 2" key="1">
    <citation type="submission" date="2018-06" db="EMBL/GenBank/DDBJ databases">
        <authorList>
            <consortium name="Pathogen Informatics"/>
            <person name="Doyle S."/>
        </authorList>
    </citation>
    <scope>NUCLEOTIDE SEQUENCE [LARGE SCALE GENOMIC DNA]</scope>
    <source>
        <strain evidence="1 2">NCTC12219</strain>
    </source>
</reference>
<organism evidence="1 2">
    <name type="scientific">Helicobacter cinaedi</name>
    <dbReference type="NCBI Taxonomy" id="213"/>
    <lineage>
        <taxon>Bacteria</taxon>
        <taxon>Pseudomonadati</taxon>
        <taxon>Campylobacterota</taxon>
        <taxon>Epsilonproteobacteria</taxon>
        <taxon>Campylobacterales</taxon>
        <taxon>Helicobacteraceae</taxon>
        <taxon>Helicobacter</taxon>
    </lineage>
</organism>
<dbReference type="EMBL" id="UGHX01000002">
    <property type="protein sequence ID" value="STP14266.1"/>
    <property type="molecule type" value="Genomic_DNA"/>
</dbReference>
<protein>
    <submittedName>
        <fullName evidence="1">Uncharacterized protein</fullName>
    </submittedName>
</protein>
<gene>
    <name evidence="1" type="ORF">NCTC12219_01813</name>
</gene>